<dbReference type="OrthoDB" id="3778180at2759"/>
<proteinExistence type="predicted"/>
<feature type="non-terminal residue" evidence="1">
    <location>
        <position position="1"/>
    </location>
</feature>
<organism evidence="1 2">
    <name type="scientific">Periconia macrospinosa</name>
    <dbReference type="NCBI Taxonomy" id="97972"/>
    <lineage>
        <taxon>Eukaryota</taxon>
        <taxon>Fungi</taxon>
        <taxon>Dikarya</taxon>
        <taxon>Ascomycota</taxon>
        <taxon>Pezizomycotina</taxon>
        <taxon>Dothideomycetes</taxon>
        <taxon>Pleosporomycetidae</taxon>
        <taxon>Pleosporales</taxon>
        <taxon>Massarineae</taxon>
        <taxon>Periconiaceae</taxon>
        <taxon>Periconia</taxon>
    </lineage>
</organism>
<dbReference type="EMBL" id="KZ805302">
    <property type="protein sequence ID" value="PVI07760.1"/>
    <property type="molecule type" value="Genomic_DNA"/>
</dbReference>
<gene>
    <name evidence="1" type="ORF">DM02DRAFT_502542</name>
</gene>
<sequence length="235" mass="26952">PVEFKVYFLPDNIPSGSIIHGQKDQGGFFVHPVLVVQYDARKNTAHFYSLTSNLPRGIGDLHLYFKLGTHPNETGEEVLRLGRGSKVMTHRTWVNLEKLYSIEWPYLRPWSRDVYVDLSEREKFWEKISRLEASQNRFLYKPLYRDLSWIAEGTILMLLNRPGSPTFGAPVLFLGKSGTDFLYFRIKEIGKLNHVVGRNIEGTKNHLRLKIGRVGETNPGGAPVMYIDGACQDMR</sequence>
<reference evidence="1 2" key="1">
    <citation type="journal article" date="2018" name="Sci. Rep.">
        <title>Comparative genomics provides insights into the lifestyle and reveals functional heterogeneity of dark septate endophytic fungi.</title>
        <authorList>
            <person name="Knapp D.G."/>
            <person name="Nemeth J.B."/>
            <person name="Barry K."/>
            <person name="Hainaut M."/>
            <person name="Henrissat B."/>
            <person name="Johnson J."/>
            <person name="Kuo A."/>
            <person name="Lim J.H.P."/>
            <person name="Lipzen A."/>
            <person name="Nolan M."/>
            <person name="Ohm R.A."/>
            <person name="Tamas L."/>
            <person name="Grigoriev I.V."/>
            <person name="Spatafora J.W."/>
            <person name="Nagy L.G."/>
            <person name="Kovacs G.M."/>
        </authorList>
    </citation>
    <scope>NUCLEOTIDE SEQUENCE [LARGE SCALE GENOMIC DNA]</scope>
    <source>
        <strain evidence="1 2">DSE2036</strain>
    </source>
</reference>
<protein>
    <submittedName>
        <fullName evidence="1">Uncharacterized protein</fullName>
    </submittedName>
</protein>
<accession>A0A2V1EEA7</accession>
<dbReference type="Proteomes" id="UP000244855">
    <property type="component" value="Unassembled WGS sequence"/>
</dbReference>
<keyword evidence="2" id="KW-1185">Reference proteome</keyword>
<evidence type="ECO:0000313" key="2">
    <source>
        <dbReference type="Proteomes" id="UP000244855"/>
    </source>
</evidence>
<dbReference type="AlphaFoldDB" id="A0A2V1EEA7"/>
<feature type="non-terminal residue" evidence="1">
    <location>
        <position position="235"/>
    </location>
</feature>
<evidence type="ECO:0000313" key="1">
    <source>
        <dbReference type="EMBL" id="PVI07760.1"/>
    </source>
</evidence>
<name>A0A2V1EEA7_9PLEO</name>